<keyword evidence="4" id="KW-0799">Topoisomerase</keyword>
<dbReference type="PROSITE" id="PS00396">
    <property type="entry name" value="TOPO_IA_1"/>
    <property type="match status" value="1"/>
</dbReference>
<organism evidence="13">
    <name type="scientific">Clostridium botulinum B str. Osaka05</name>
    <dbReference type="NCBI Taxonomy" id="1407017"/>
    <lineage>
        <taxon>Bacteria</taxon>
        <taxon>Bacillati</taxon>
        <taxon>Bacillota</taxon>
        <taxon>Clostridia</taxon>
        <taxon>Eubacteriales</taxon>
        <taxon>Clostridiaceae</taxon>
        <taxon>Clostridium</taxon>
    </lineage>
</organism>
<evidence type="ECO:0000256" key="3">
    <source>
        <dbReference type="ARBA" id="ARBA00012891"/>
    </source>
</evidence>
<evidence type="ECO:0000256" key="7">
    <source>
        <dbReference type="ARBA" id="ARBA00030003"/>
    </source>
</evidence>
<dbReference type="InterPro" id="IPR013824">
    <property type="entry name" value="Topo_IA_cen_sub1"/>
</dbReference>
<dbReference type="InterPro" id="IPR034144">
    <property type="entry name" value="TOPRIM_TopoIII"/>
</dbReference>
<dbReference type="GO" id="GO:0003677">
    <property type="term" value="F:DNA binding"/>
    <property type="evidence" value="ECO:0007669"/>
    <property type="project" value="UniProtKB-KW"/>
</dbReference>
<dbReference type="EC" id="5.6.2.1" evidence="3"/>
<dbReference type="InterPro" id="IPR013826">
    <property type="entry name" value="Topo_IA_cen_sub3"/>
</dbReference>
<dbReference type="PANTHER" id="PTHR11390:SF21">
    <property type="entry name" value="DNA TOPOISOMERASE 3-ALPHA"/>
    <property type="match status" value="1"/>
</dbReference>
<feature type="domain" description="Toprim" evidence="11">
    <location>
        <begin position="2"/>
        <end position="139"/>
    </location>
</feature>
<name>A0A060N5A7_CLOBO</name>
<dbReference type="GO" id="GO:0006265">
    <property type="term" value="P:DNA topological change"/>
    <property type="evidence" value="ECO:0007669"/>
    <property type="project" value="InterPro"/>
</dbReference>
<keyword evidence="5" id="KW-0238">DNA-binding</keyword>
<evidence type="ECO:0000256" key="9">
    <source>
        <dbReference type="ARBA" id="ARBA00032235"/>
    </source>
</evidence>
<evidence type="ECO:0000313" key="13">
    <source>
        <dbReference type="EMBL" id="BAO05077.1"/>
    </source>
</evidence>
<sequence length="780" mass="89247">MAQLIIAEKPSLAISIVKAIGNMEKHTGYFENQDYIVSFAYGHLLRLYDIDDYMNTERTRWNLEELPFIPQKFKFKLPNDEGIKKQYNVIKSLIKRNDVTTIINCGDADREGEVIINNIIYRIFSEEKIKKEVKRLWLPEQTEVSIREGLKNLNDISETKNVYMEGLARTYIDWVLGINLTRFISLKAGGIKLPVGRVLIPIVKFIYDRDLEIEHFRPEQYYELDVLINKNGKEIKTKVKDLKYSKDEKNKALLKLEQLKKGRAIVTKVTKKNVVKSPKKLFSLDKLQSKMSTENKISLNDTSKILQGLYEKGYVTYPRTNSEYLATKEKDKFNNIISIIKQKENIDISLKITNQIFNDAKIESHSAITPTIKIPKDTDLTEKELIVYNTIKNRFISNFLNEKTIVEETSVVIQIGNDTIELKGNVIKDEGFYKFEKEESKQKQIPNFNQNEIVDCKLSLAEKETQKPKKVTEAELNTFLKNPFKKKEIDENDDDEYKAILQGIEIGTVATRSNIIENAKEYEYIMESKSSLSCTNKGKTLIEILNKLNIDMSKEKTVQTGQLLKQIYRQEKNIDYALNLVKKDLGDIILDNNIIIDKILIEKLSIGKCPLCDGTIIEGKKGYGCSNWKNGCGFVIWKTIANKSITSSNVKDLLNKKETSIIKGFKKKNGDKFSAKLILKKDNTIGFATSFNNIALGKCPLCDGNIIEGSKGYNCSNWKNGCKFVIWKTIANKSITPSNIKKLLSAGETNVIKGFKKKNGDDFNAKLMLLKDGKVTFKKR</sequence>
<dbReference type="PROSITE" id="PS52039">
    <property type="entry name" value="TOPO_IA_2"/>
    <property type="match status" value="1"/>
</dbReference>
<evidence type="ECO:0000256" key="1">
    <source>
        <dbReference type="ARBA" id="ARBA00000213"/>
    </source>
</evidence>
<dbReference type="Proteomes" id="UP000054164">
    <property type="component" value="Unassembled WGS sequence"/>
</dbReference>
<evidence type="ECO:0000256" key="5">
    <source>
        <dbReference type="ARBA" id="ARBA00023125"/>
    </source>
</evidence>
<feature type="domain" description="Topo IA-type catalytic" evidence="12">
    <location>
        <begin position="159"/>
        <end position="589"/>
    </location>
</feature>
<dbReference type="Pfam" id="PF01751">
    <property type="entry name" value="Toprim"/>
    <property type="match status" value="1"/>
</dbReference>
<dbReference type="GO" id="GO:0003917">
    <property type="term" value="F:DNA topoisomerase type I (single strand cut, ATP-independent) activity"/>
    <property type="evidence" value="ECO:0007669"/>
    <property type="project" value="UniProtKB-EC"/>
</dbReference>
<dbReference type="InterPro" id="IPR025589">
    <property type="entry name" value="Toprim_C_rpt"/>
</dbReference>
<dbReference type="CDD" id="cd03362">
    <property type="entry name" value="TOPRIM_TopoIA_TopoIII"/>
    <property type="match status" value="1"/>
</dbReference>
<evidence type="ECO:0000256" key="8">
    <source>
        <dbReference type="ARBA" id="ARBA00031985"/>
    </source>
</evidence>
<dbReference type="InterPro" id="IPR013497">
    <property type="entry name" value="Topo_IA_cen"/>
</dbReference>
<comment type="catalytic activity">
    <reaction evidence="1">
        <text>ATP-independent breakage of single-stranded DNA, followed by passage and rejoining.</text>
        <dbReference type="EC" id="5.6.2.1"/>
    </reaction>
</comment>
<dbReference type="PANTHER" id="PTHR11390">
    <property type="entry name" value="PROKARYOTIC DNA TOPOISOMERASE"/>
    <property type="match status" value="1"/>
</dbReference>
<evidence type="ECO:0000259" key="11">
    <source>
        <dbReference type="PROSITE" id="PS50880"/>
    </source>
</evidence>
<dbReference type="InterPro" id="IPR023406">
    <property type="entry name" value="Topo_IA_AS"/>
</dbReference>
<accession>A0A060N5A7</accession>
<dbReference type="Gene3D" id="1.10.290.10">
    <property type="entry name" value="Topoisomerase I, domain 4"/>
    <property type="match status" value="1"/>
</dbReference>
<dbReference type="SUPFAM" id="SSF56712">
    <property type="entry name" value="Prokaryotic type I DNA topoisomerase"/>
    <property type="match status" value="1"/>
</dbReference>
<dbReference type="SMART" id="SM00436">
    <property type="entry name" value="TOP1Bc"/>
    <property type="match status" value="1"/>
</dbReference>
<reference evidence="13" key="1">
    <citation type="submission" date="2013-10" db="EMBL/GenBank/DDBJ databases">
        <title>Draft genome sequence of Clostridium botulinum type B strain Osaka05.</title>
        <authorList>
            <person name="Sakaguchi Y."/>
            <person name="Hosomi K."/>
            <person name="Uchiyama J."/>
            <person name="Ogura Y."/>
            <person name="Sakaguchi M."/>
            <person name="Kohda T."/>
            <person name="Mukamoto M."/>
            <person name="Misawa N."/>
            <person name="Matsuzaki S."/>
            <person name="Hayashi T."/>
            <person name="Kozaki S."/>
        </authorList>
    </citation>
    <scope>NUCLEOTIDE SEQUENCE</scope>
    <source>
        <strain evidence="13">Osaka05</strain>
    </source>
</reference>
<dbReference type="InterPro" id="IPR006171">
    <property type="entry name" value="TOPRIM_dom"/>
</dbReference>
<dbReference type="GO" id="GO:0006281">
    <property type="term" value="P:DNA repair"/>
    <property type="evidence" value="ECO:0007669"/>
    <property type="project" value="TreeGrafter"/>
</dbReference>
<evidence type="ECO:0000256" key="6">
    <source>
        <dbReference type="ARBA" id="ARBA00023235"/>
    </source>
</evidence>
<dbReference type="InterPro" id="IPR013825">
    <property type="entry name" value="Topo_IA_cen_sub2"/>
</dbReference>
<dbReference type="InterPro" id="IPR023405">
    <property type="entry name" value="Topo_IA_core_domain"/>
</dbReference>
<dbReference type="Pfam" id="PF01131">
    <property type="entry name" value="Topoisom_bac"/>
    <property type="match status" value="1"/>
</dbReference>
<dbReference type="InterPro" id="IPR003602">
    <property type="entry name" value="Topo_IA_DNA-bd_dom"/>
</dbReference>
<dbReference type="Gene3D" id="2.70.20.10">
    <property type="entry name" value="Topoisomerase I, domain 3"/>
    <property type="match status" value="1"/>
</dbReference>
<evidence type="ECO:0000256" key="2">
    <source>
        <dbReference type="ARBA" id="ARBA00009446"/>
    </source>
</evidence>
<dbReference type="RefSeq" id="WP_030032216.1">
    <property type="nucleotide sequence ID" value="NZ_BA000059.1"/>
</dbReference>
<evidence type="ECO:0000256" key="10">
    <source>
        <dbReference type="ARBA" id="ARBA00032877"/>
    </source>
</evidence>
<dbReference type="PRINTS" id="PR00417">
    <property type="entry name" value="PRTPISMRASEI"/>
</dbReference>
<dbReference type="InterPro" id="IPR000380">
    <property type="entry name" value="Topo_IA"/>
</dbReference>
<dbReference type="Gene3D" id="3.40.50.140">
    <property type="match status" value="1"/>
</dbReference>
<dbReference type="InterPro" id="IPR003601">
    <property type="entry name" value="Topo_IA_2"/>
</dbReference>
<dbReference type="GO" id="GO:0043597">
    <property type="term" value="C:cytoplasmic replication fork"/>
    <property type="evidence" value="ECO:0007669"/>
    <property type="project" value="TreeGrafter"/>
</dbReference>
<dbReference type="PROSITE" id="PS50880">
    <property type="entry name" value="TOPRIM"/>
    <property type="match status" value="1"/>
</dbReference>
<dbReference type="HOGENOM" id="CLU_002929_5_2_9"/>
<evidence type="ECO:0000256" key="4">
    <source>
        <dbReference type="ARBA" id="ARBA00023029"/>
    </source>
</evidence>
<keyword evidence="6" id="KW-0413">Isomerase</keyword>
<dbReference type="Gene3D" id="1.10.460.10">
    <property type="entry name" value="Topoisomerase I, domain 2"/>
    <property type="match status" value="1"/>
</dbReference>
<dbReference type="SMART" id="SM00437">
    <property type="entry name" value="TOP1Ac"/>
    <property type="match status" value="1"/>
</dbReference>
<protein>
    <recommendedName>
        <fullName evidence="3">DNA topoisomerase</fullName>
        <ecNumber evidence="3">5.6.2.1</ecNumber>
    </recommendedName>
    <alternativeName>
        <fullName evidence="10">Omega-protein</fullName>
    </alternativeName>
    <alternativeName>
        <fullName evidence="9">Relaxing enzyme</fullName>
    </alternativeName>
    <alternativeName>
        <fullName evidence="7">Swivelase</fullName>
    </alternativeName>
    <alternativeName>
        <fullName evidence="8">Untwisting enzyme</fullName>
    </alternativeName>
</protein>
<gene>
    <name evidence="13" type="ORF">CBO05P2_052</name>
</gene>
<dbReference type="AlphaFoldDB" id="A0A060N5A7"/>
<proteinExistence type="inferred from homology"/>
<dbReference type="GO" id="GO:0006310">
    <property type="term" value="P:DNA recombination"/>
    <property type="evidence" value="ECO:0007669"/>
    <property type="project" value="TreeGrafter"/>
</dbReference>
<dbReference type="Pfam" id="PF13342">
    <property type="entry name" value="Toprim_Crpt"/>
    <property type="match status" value="2"/>
</dbReference>
<dbReference type="EMBL" id="BA000059">
    <property type="protein sequence ID" value="BAO05077.1"/>
    <property type="molecule type" value="Genomic_DNA"/>
</dbReference>
<evidence type="ECO:0000259" key="12">
    <source>
        <dbReference type="PROSITE" id="PS52039"/>
    </source>
</evidence>
<dbReference type="SMART" id="SM00493">
    <property type="entry name" value="TOPRIM"/>
    <property type="match status" value="1"/>
</dbReference>
<comment type="similarity">
    <text evidence="2">Belongs to the type IA topoisomerase family.</text>
</comment>